<sequence>MAAKAFLITRPAGKADQLLASLDEMGLDYVYQPLIATQMVALKAKEQQWLLEADQLIFVSVSAVTSLQQQLEASQLKAPLLAVGETTASALKQWTGREVRFPLDQRSEGVLAMSCMQQVENQHIVIVRGQNGRELMKQSLQKRGAKVRYVQSYRRVPIALDGASLLAHWKDSVSCILVTSDEIMQQLFTLVPVSAHDWLRQRHWIVVSPRMHDSALAMGIPVANIILADNANDSALMAAICHYKRDYL</sequence>
<feature type="domain" description="Tetrapyrrole biosynthesis uroporphyrinogen III synthase" evidence="10">
    <location>
        <begin position="17"/>
        <end position="224"/>
    </location>
</feature>
<proteinExistence type="inferred from homology"/>
<name>A0ABT9GXF2_9GAMM</name>
<dbReference type="InterPro" id="IPR036108">
    <property type="entry name" value="4pyrrol_syn_uPrphyn_synt_sf"/>
</dbReference>
<evidence type="ECO:0000256" key="1">
    <source>
        <dbReference type="ARBA" id="ARBA00004772"/>
    </source>
</evidence>
<evidence type="ECO:0000256" key="9">
    <source>
        <dbReference type="RuleBase" id="RU366031"/>
    </source>
</evidence>
<evidence type="ECO:0000259" key="10">
    <source>
        <dbReference type="Pfam" id="PF02602"/>
    </source>
</evidence>
<evidence type="ECO:0000256" key="6">
    <source>
        <dbReference type="ARBA" id="ARBA00037589"/>
    </source>
</evidence>
<protein>
    <recommendedName>
        <fullName evidence="7 9">Uroporphyrinogen-III synthase</fullName>
        <ecNumber evidence="3 9">4.2.1.75</ecNumber>
    </recommendedName>
</protein>
<evidence type="ECO:0000256" key="5">
    <source>
        <dbReference type="ARBA" id="ARBA00023244"/>
    </source>
</evidence>
<dbReference type="EMBL" id="JAUZVZ010000006">
    <property type="protein sequence ID" value="MDP4535725.1"/>
    <property type="molecule type" value="Genomic_DNA"/>
</dbReference>
<dbReference type="Proteomes" id="UP001231616">
    <property type="component" value="Unassembled WGS sequence"/>
</dbReference>
<evidence type="ECO:0000256" key="7">
    <source>
        <dbReference type="ARBA" id="ARBA00040167"/>
    </source>
</evidence>
<accession>A0ABT9GXF2</accession>
<evidence type="ECO:0000313" key="12">
    <source>
        <dbReference type="Proteomes" id="UP001231616"/>
    </source>
</evidence>
<organism evidence="11 12">
    <name type="scientific">Alkalimonas collagenimarina</name>
    <dbReference type="NCBI Taxonomy" id="400390"/>
    <lineage>
        <taxon>Bacteria</taxon>
        <taxon>Pseudomonadati</taxon>
        <taxon>Pseudomonadota</taxon>
        <taxon>Gammaproteobacteria</taxon>
        <taxon>Alkalimonas</taxon>
    </lineage>
</organism>
<comment type="similarity">
    <text evidence="2 9">Belongs to the uroporphyrinogen-III synthase family.</text>
</comment>
<dbReference type="Pfam" id="PF02602">
    <property type="entry name" value="HEM4"/>
    <property type="match status" value="1"/>
</dbReference>
<evidence type="ECO:0000256" key="2">
    <source>
        <dbReference type="ARBA" id="ARBA00008133"/>
    </source>
</evidence>
<dbReference type="RefSeq" id="WP_305892987.1">
    <property type="nucleotide sequence ID" value="NZ_JAUZVZ010000006.1"/>
</dbReference>
<evidence type="ECO:0000256" key="4">
    <source>
        <dbReference type="ARBA" id="ARBA00023239"/>
    </source>
</evidence>
<dbReference type="PANTHER" id="PTHR38042">
    <property type="entry name" value="UROPORPHYRINOGEN-III SYNTHASE, CHLOROPLASTIC"/>
    <property type="match status" value="1"/>
</dbReference>
<evidence type="ECO:0000256" key="3">
    <source>
        <dbReference type="ARBA" id="ARBA00013109"/>
    </source>
</evidence>
<dbReference type="Gene3D" id="3.40.50.10090">
    <property type="match status" value="2"/>
</dbReference>
<dbReference type="EC" id="4.2.1.75" evidence="3 9"/>
<comment type="function">
    <text evidence="6 9">Catalyzes cyclization of the linear tetrapyrrole, hydroxymethylbilane, to the macrocyclic uroporphyrinogen III.</text>
</comment>
<comment type="catalytic activity">
    <reaction evidence="8 9">
        <text>hydroxymethylbilane = uroporphyrinogen III + H2O</text>
        <dbReference type="Rhea" id="RHEA:18965"/>
        <dbReference type="ChEBI" id="CHEBI:15377"/>
        <dbReference type="ChEBI" id="CHEBI:57308"/>
        <dbReference type="ChEBI" id="CHEBI:57845"/>
        <dbReference type="EC" id="4.2.1.75"/>
    </reaction>
</comment>
<dbReference type="CDD" id="cd06578">
    <property type="entry name" value="HemD"/>
    <property type="match status" value="1"/>
</dbReference>
<dbReference type="SUPFAM" id="SSF69618">
    <property type="entry name" value="HemD-like"/>
    <property type="match status" value="1"/>
</dbReference>
<dbReference type="PANTHER" id="PTHR38042:SF1">
    <property type="entry name" value="UROPORPHYRINOGEN-III SYNTHASE, CHLOROPLASTIC"/>
    <property type="match status" value="1"/>
</dbReference>
<dbReference type="InterPro" id="IPR003754">
    <property type="entry name" value="4pyrrol_synth_uPrphyn_synth"/>
</dbReference>
<evidence type="ECO:0000256" key="8">
    <source>
        <dbReference type="ARBA" id="ARBA00048617"/>
    </source>
</evidence>
<dbReference type="GO" id="GO:0004852">
    <property type="term" value="F:uroporphyrinogen-III synthase activity"/>
    <property type="evidence" value="ECO:0007669"/>
    <property type="project" value="UniProtKB-EC"/>
</dbReference>
<gene>
    <name evidence="11" type="ORF">Q3O60_05965</name>
</gene>
<keyword evidence="5 9" id="KW-0627">Porphyrin biosynthesis</keyword>
<keyword evidence="12" id="KW-1185">Reference proteome</keyword>
<comment type="pathway">
    <text evidence="1 9">Porphyrin-containing compound metabolism; protoporphyrin-IX biosynthesis; coproporphyrinogen-III from 5-aminolevulinate: step 3/4.</text>
</comment>
<reference evidence="11 12" key="1">
    <citation type="submission" date="2023-08" db="EMBL/GenBank/DDBJ databases">
        <authorList>
            <person name="Joshi A."/>
            <person name="Thite S."/>
        </authorList>
    </citation>
    <scope>NUCLEOTIDE SEQUENCE [LARGE SCALE GENOMIC DNA]</scope>
    <source>
        <strain evidence="11 12">AC40</strain>
    </source>
</reference>
<evidence type="ECO:0000313" key="11">
    <source>
        <dbReference type="EMBL" id="MDP4535725.1"/>
    </source>
</evidence>
<dbReference type="InterPro" id="IPR039793">
    <property type="entry name" value="UROS/Hem4"/>
</dbReference>
<comment type="caution">
    <text evidence="11">The sequence shown here is derived from an EMBL/GenBank/DDBJ whole genome shotgun (WGS) entry which is preliminary data.</text>
</comment>
<keyword evidence="4 9" id="KW-0456">Lyase</keyword>